<comment type="caution">
    <text evidence="2">The sequence shown here is derived from an EMBL/GenBank/DDBJ whole genome shotgun (WGS) entry which is preliminary data.</text>
</comment>
<dbReference type="Proteomes" id="UP000745859">
    <property type="component" value="Unassembled WGS sequence"/>
</dbReference>
<dbReference type="SUPFAM" id="SSF63825">
    <property type="entry name" value="YWTD domain"/>
    <property type="match status" value="1"/>
</dbReference>
<dbReference type="PROSITE" id="PS51257">
    <property type="entry name" value="PROKAR_LIPOPROTEIN"/>
    <property type="match status" value="1"/>
</dbReference>
<keyword evidence="3" id="KW-1185">Reference proteome</keyword>
<dbReference type="Pfam" id="PF22494">
    <property type="entry name" value="choice_anch_I"/>
    <property type="match status" value="1"/>
</dbReference>
<dbReference type="RefSeq" id="WP_167185271.1">
    <property type="nucleotide sequence ID" value="NZ_JAASQL010000001.1"/>
</dbReference>
<dbReference type="PANTHER" id="PTHR46928:SF1">
    <property type="entry name" value="MESENCHYME-SPECIFIC CELL SURFACE GLYCOPROTEIN"/>
    <property type="match status" value="1"/>
</dbReference>
<dbReference type="PANTHER" id="PTHR46928">
    <property type="entry name" value="MESENCHYME-SPECIFIC CELL SURFACE GLYCOPROTEIN"/>
    <property type="match status" value="1"/>
</dbReference>
<dbReference type="EMBL" id="JAASQL010000001">
    <property type="protein sequence ID" value="NIJ44728.1"/>
    <property type="molecule type" value="Genomic_DNA"/>
</dbReference>
<feature type="domain" description="Choice-of-anchor I" evidence="1">
    <location>
        <begin position="74"/>
        <end position="525"/>
    </location>
</feature>
<gene>
    <name evidence="2" type="ORF">FHR24_001167</name>
</gene>
<name>A0ABX0U7A5_9FLAO</name>
<protein>
    <recommendedName>
        <fullName evidence="1">Choice-of-anchor I domain-containing protein</fullName>
    </recommendedName>
</protein>
<proteinExistence type="predicted"/>
<evidence type="ECO:0000313" key="2">
    <source>
        <dbReference type="EMBL" id="NIJ44728.1"/>
    </source>
</evidence>
<dbReference type="InterPro" id="IPR052956">
    <property type="entry name" value="Mesenchyme-surface_protein"/>
</dbReference>
<sequence>MNKIFKLFTLGLLGTFTFISCGEDAIDGVNGKDGTNGANGADGNDGKDAEIVKTIAQMTFNKVGTFTNGNDEAFAEISAFDPTTNKLFIVNPEEDEVSVLDLTDVTNPVKGTSISVAPGSPNSVAVLNGTLAVAVENSNKQANGTIETFNTDTQVAIQSYTAGALPDMVAFSPDGKYIISANEGEPNDNYDVDPEGSITIVEIASGTTSQISFAGITNPGNDFRLFGPNSDSLEKDVEPEYVAVSDDSKTAYVSLQENNGLAIVDLATKTITKIVGLGVKDYNISGNEIDASNKDDIAGNLKNWNVLSYYMPDAIDYFTSNGNGYIVSANEGDSRDYDGYSEEERVKDLDLDPTAYPNAEWLQEDENLGRLKVTTANGKNSEGKYEQIYGYGARSFSIWNTNGERVYDSGSEIARKTLTLAPSIFNQDEGKADGRSDDKGAEPESVKTLKIGDETILFVGLERTSAVLVYNVTNALNPEFITWLYDANDISPEGITVVDKADSPTGNYLMIATHEVSSTIAIYEIK</sequence>
<dbReference type="Gene3D" id="2.130.10.10">
    <property type="entry name" value="YVTN repeat-like/Quinoprotein amine dehydrogenase"/>
    <property type="match status" value="1"/>
</dbReference>
<evidence type="ECO:0000313" key="3">
    <source>
        <dbReference type="Proteomes" id="UP000745859"/>
    </source>
</evidence>
<dbReference type="InterPro" id="IPR015943">
    <property type="entry name" value="WD40/YVTN_repeat-like_dom_sf"/>
</dbReference>
<evidence type="ECO:0000259" key="1">
    <source>
        <dbReference type="Pfam" id="PF22494"/>
    </source>
</evidence>
<reference evidence="2 3" key="1">
    <citation type="submission" date="2020-03" db="EMBL/GenBank/DDBJ databases">
        <title>Genomic Encyclopedia of Type Strains, Phase IV (KMG-IV): sequencing the most valuable type-strain genomes for metagenomic binning, comparative biology and taxonomic classification.</title>
        <authorList>
            <person name="Goeker M."/>
        </authorList>
    </citation>
    <scope>NUCLEOTIDE SEQUENCE [LARGE SCALE GENOMIC DNA]</scope>
    <source>
        <strain evidence="2 3">DSM 101599</strain>
    </source>
</reference>
<accession>A0ABX0U7A5</accession>
<organism evidence="2 3">
    <name type="scientific">Wenyingzhuangia heitensis</name>
    <dbReference type="NCBI Taxonomy" id="1487859"/>
    <lineage>
        <taxon>Bacteria</taxon>
        <taxon>Pseudomonadati</taxon>
        <taxon>Bacteroidota</taxon>
        <taxon>Flavobacteriia</taxon>
        <taxon>Flavobacteriales</taxon>
        <taxon>Flavobacteriaceae</taxon>
        <taxon>Wenyingzhuangia</taxon>
    </lineage>
</organism>
<dbReference type="InterPro" id="IPR055188">
    <property type="entry name" value="Choice_anch_I"/>
</dbReference>
<dbReference type="NCBIfam" id="NF038117">
    <property type="entry name" value="choice_anch_I"/>
    <property type="match status" value="1"/>
</dbReference>